<keyword evidence="3" id="KW-1185">Reference proteome</keyword>
<dbReference type="HOGENOM" id="CLU_134369_0_0_11"/>
<dbReference type="AlphaFoldDB" id="Q73XQ2"/>
<organism evidence="2 3">
    <name type="scientific">Mycolicibacterium paratuberculosis (strain ATCC BAA-968 / K-10)</name>
    <name type="common">Mycobacterium paratuberculosis</name>
    <dbReference type="NCBI Taxonomy" id="262316"/>
    <lineage>
        <taxon>Bacteria</taxon>
        <taxon>Bacillati</taxon>
        <taxon>Actinomycetota</taxon>
        <taxon>Actinomycetes</taxon>
        <taxon>Mycobacteriales</taxon>
        <taxon>Mycobacteriaceae</taxon>
        <taxon>Mycobacterium</taxon>
        <taxon>Mycobacterium avium complex (MAC)</taxon>
    </lineage>
</organism>
<proteinExistence type="predicted"/>
<dbReference type="Proteomes" id="UP000000580">
    <property type="component" value="Chromosome"/>
</dbReference>
<keyword evidence="1" id="KW-0812">Transmembrane</keyword>
<feature type="transmembrane region" description="Helical" evidence="1">
    <location>
        <begin position="52"/>
        <end position="71"/>
    </location>
</feature>
<keyword evidence="1" id="KW-1133">Transmembrane helix</keyword>
<gene>
    <name evidence="2" type="ordered locus">MAP_2257</name>
</gene>
<feature type="transmembrane region" description="Helical" evidence="1">
    <location>
        <begin position="83"/>
        <end position="102"/>
    </location>
</feature>
<sequence length="165" mass="17103">MAVFGSVARRSGSGGRAASVVTCQPSERKIMSATTIDRTTGRDGLLRLAMRADAAISGLVGLAGIPLVGWLAEVSGTTTAFEYGMSAFLIGYGVLVFGLAALPSVRRAGMAVIIGNLLYTAAAVVLVLADVFPLTSTGVVLNLAAGVYTLVFAELQYFGWRRARA</sequence>
<dbReference type="eggNOG" id="ENOG5032RR5">
    <property type="taxonomic scope" value="Bacteria"/>
</dbReference>
<evidence type="ECO:0000313" key="2">
    <source>
        <dbReference type="EMBL" id="AAS04574.1"/>
    </source>
</evidence>
<name>Q73XQ2_MYCPA</name>
<keyword evidence="1" id="KW-0472">Membrane</keyword>
<evidence type="ECO:0000256" key="1">
    <source>
        <dbReference type="SAM" id="Phobius"/>
    </source>
</evidence>
<dbReference type="EMBL" id="AE016958">
    <property type="protein sequence ID" value="AAS04574.1"/>
    <property type="molecule type" value="Genomic_DNA"/>
</dbReference>
<feature type="transmembrane region" description="Helical" evidence="1">
    <location>
        <begin position="141"/>
        <end position="160"/>
    </location>
</feature>
<dbReference type="KEGG" id="mpa:MAP_2257"/>
<dbReference type="STRING" id="262316.MAP_2257"/>
<protein>
    <submittedName>
        <fullName evidence="2">Uncharacterized protein</fullName>
    </submittedName>
</protein>
<accession>Q73XQ2</accession>
<evidence type="ECO:0000313" key="3">
    <source>
        <dbReference type="Proteomes" id="UP000000580"/>
    </source>
</evidence>
<feature type="transmembrane region" description="Helical" evidence="1">
    <location>
        <begin position="109"/>
        <end position="129"/>
    </location>
</feature>
<reference evidence="2 3" key="1">
    <citation type="journal article" date="2005" name="Proc. Natl. Acad. Sci. U.S.A.">
        <title>The complete genome sequence of Mycobacterium avium subspecies paratuberculosis.</title>
        <authorList>
            <person name="Li L."/>
            <person name="Bannantine J.P."/>
            <person name="Zhang Q."/>
            <person name="Amonsin A."/>
            <person name="May B.J."/>
            <person name="Alt D."/>
            <person name="Banerji N."/>
            <person name="Kanjilal S."/>
            <person name="Kapur V."/>
        </authorList>
    </citation>
    <scope>NUCLEOTIDE SEQUENCE [LARGE SCALE GENOMIC DNA]</scope>
    <source>
        <strain evidence="3">ATCC BAA-968 / K-10</strain>
    </source>
</reference>